<evidence type="ECO:0000313" key="2">
    <source>
        <dbReference type="Proteomes" id="UP001596113"/>
    </source>
</evidence>
<sequence>MSRAERTFTTRCSFVVKPIDIWTGQAPRASSIRVSIAESLAKPIRTTDGYYAFMDVEGGACTLIIASAFYSEVRLPVSLEGGFPTIVTVALLPNAVYPPPPGASGFVVEVCDEEGRPLAGARLSVYADGEAAVRGRLSEESGTTGETRIRVSAGNGKLKPGDSFVIRERDGGALEWGFVADLDDDPAALRLESPLANKWSRGARLLPAVRTSSDASGIAVIPFRGLLPAACQVRAVIECGQLTYEGTWEAVCGSVVRLRSVNLEARKRSKGKS</sequence>
<evidence type="ECO:0008006" key="3">
    <source>
        <dbReference type="Google" id="ProtNLM"/>
    </source>
</evidence>
<dbReference type="Proteomes" id="UP001596113">
    <property type="component" value="Unassembled WGS sequence"/>
</dbReference>
<protein>
    <recommendedName>
        <fullName evidence="3">Carboxypeptidase regulatory-like domain-containing protein</fullName>
    </recommendedName>
</protein>
<dbReference type="RefSeq" id="WP_378139206.1">
    <property type="nucleotide sequence ID" value="NZ_JBHSMI010000067.1"/>
</dbReference>
<dbReference type="EMBL" id="JBHSMI010000067">
    <property type="protein sequence ID" value="MFC5406961.1"/>
    <property type="molecule type" value="Genomic_DNA"/>
</dbReference>
<keyword evidence="2" id="KW-1185">Reference proteome</keyword>
<organism evidence="1 2">
    <name type="scientific">Cohnella soli</name>
    <dbReference type="NCBI Taxonomy" id="425005"/>
    <lineage>
        <taxon>Bacteria</taxon>
        <taxon>Bacillati</taxon>
        <taxon>Bacillota</taxon>
        <taxon>Bacilli</taxon>
        <taxon>Bacillales</taxon>
        <taxon>Paenibacillaceae</taxon>
        <taxon>Cohnella</taxon>
    </lineage>
</organism>
<comment type="caution">
    <text evidence="1">The sequence shown here is derived from an EMBL/GenBank/DDBJ whole genome shotgun (WGS) entry which is preliminary data.</text>
</comment>
<evidence type="ECO:0000313" key="1">
    <source>
        <dbReference type="EMBL" id="MFC5406961.1"/>
    </source>
</evidence>
<reference evidence="2" key="1">
    <citation type="journal article" date="2019" name="Int. J. Syst. Evol. Microbiol.">
        <title>The Global Catalogue of Microorganisms (GCM) 10K type strain sequencing project: providing services to taxonomists for standard genome sequencing and annotation.</title>
        <authorList>
            <consortium name="The Broad Institute Genomics Platform"/>
            <consortium name="The Broad Institute Genome Sequencing Center for Infectious Disease"/>
            <person name="Wu L."/>
            <person name="Ma J."/>
        </authorList>
    </citation>
    <scope>NUCLEOTIDE SEQUENCE [LARGE SCALE GENOMIC DNA]</scope>
    <source>
        <strain evidence="2">CGMCC 1.18575</strain>
    </source>
</reference>
<name>A0ABW0I0A6_9BACL</name>
<accession>A0ABW0I0A6</accession>
<proteinExistence type="predicted"/>
<gene>
    <name evidence="1" type="ORF">ACFPOF_29905</name>
</gene>